<accession>A0A6N2LKW4</accession>
<organism evidence="1">
    <name type="scientific">Salix viminalis</name>
    <name type="common">Common osier</name>
    <name type="synonym">Basket willow</name>
    <dbReference type="NCBI Taxonomy" id="40686"/>
    <lineage>
        <taxon>Eukaryota</taxon>
        <taxon>Viridiplantae</taxon>
        <taxon>Streptophyta</taxon>
        <taxon>Embryophyta</taxon>
        <taxon>Tracheophyta</taxon>
        <taxon>Spermatophyta</taxon>
        <taxon>Magnoliopsida</taxon>
        <taxon>eudicotyledons</taxon>
        <taxon>Gunneridae</taxon>
        <taxon>Pentapetalae</taxon>
        <taxon>rosids</taxon>
        <taxon>fabids</taxon>
        <taxon>Malpighiales</taxon>
        <taxon>Salicaceae</taxon>
        <taxon>Saliceae</taxon>
        <taxon>Salix</taxon>
    </lineage>
</organism>
<reference evidence="1" key="1">
    <citation type="submission" date="2019-03" db="EMBL/GenBank/DDBJ databases">
        <authorList>
            <person name="Mank J."/>
            <person name="Almeida P."/>
        </authorList>
    </citation>
    <scope>NUCLEOTIDE SEQUENCE</scope>
    <source>
        <strain evidence="1">78183</strain>
    </source>
</reference>
<name>A0A6N2LKW4_SALVM</name>
<proteinExistence type="predicted"/>
<evidence type="ECO:0000313" key="1">
    <source>
        <dbReference type="EMBL" id="VFU40731.1"/>
    </source>
</evidence>
<dbReference type="EMBL" id="CAADRP010001552">
    <property type="protein sequence ID" value="VFU40731.1"/>
    <property type="molecule type" value="Genomic_DNA"/>
</dbReference>
<protein>
    <submittedName>
        <fullName evidence="1">Uncharacterized protein</fullName>
    </submittedName>
</protein>
<gene>
    <name evidence="1" type="ORF">SVIM_LOCUS235704</name>
</gene>
<dbReference type="AlphaFoldDB" id="A0A6N2LKW4"/>
<sequence length="79" mass="9085">MLGRLFLVLDTRLMRNYFRWSCHVTLFNLKRTCLYNCYNGCQSKEIVSPKFTVPNQSCCTKMATVLVPGNIASETLQLC</sequence>